<keyword evidence="2" id="KW-1185">Reference proteome</keyword>
<gene>
    <name evidence="1" type="ORF">AUC70_04955</name>
</gene>
<name>A0A1E3VP57_9HYPH</name>
<dbReference type="Proteomes" id="UP000094172">
    <property type="component" value="Unassembled WGS sequence"/>
</dbReference>
<dbReference type="InterPro" id="IPR041854">
    <property type="entry name" value="BFD-like_2Fe2S-bd_dom_sf"/>
</dbReference>
<sequence length="83" mass="8855">MMVCSCQQICESDIHDAVASLRTLDPAVVLTAGLICRTLGKRTDCGSCLPQMIKIILGLDDDEESTDSLMSCRASCGDACKLD</sequence>
<dbReference type="STRING" id="1774970.AUC70_04955"/>
<dbReference type="RefSeq" id="WP_069444380.1">
    <property type="nucleotide sequence ID" value="NZ_LPWE01000011.1"/>
</dbReference>
<protein>
    <recommendedName>
        <fullName evidence="3">BFD-like [2Fe-2S]-binding domain-containing protein</fullName>
    </recommendedName>
</protein>
<reference evidence="1 2" key="1">
    <citation type="journal article" date="2016" name="Environ. Microbiol.">
        <title>New Methyloceanibacter diversity from North Sea sediments includes methanotroph containing solely the soluble methane monooxygenase.</title>
        <authorList>
            <person name="Vekeman B."/>
            <person name="Kerckhof F.M."/>
            <person name="Cremers G."/>
            <person name="de Vos P."/>
            <person name="Vandamme P."/>
            <person name="Boon N."/>
            <person name="Op den Camp H.J."/>
            <person name="Heylen K."/>
        </authorList>
    </citation>
    <scope>NUCLEOTIDE SEQUENCE [LARGE SCALE GENOMIC DNA]</scope>
    <source>
        <strain evidence="1 2">R-67176</strain>
    </source>
</reference>
<dbReference type="Gene3D" id="1.10.10.1100">
    <property type="entry name" value="BFD-like [2Fe-2S]-binding domain"/>
    <property type="match status" value="1"/>
</dbReference>
<dbReference type="EMBL" id="LPWE01000011">
    <property type="protein sequence ID" value="ODR95081.1"/>
    <property type="molecule type" value="Genomic_DNA"/>
</dbReference>
<evidence type="ECO:0000313" key="1">
    <source>
        <dbReference type="EMBL" id="ODR95081.1"/>
    </source>
</evidence>
<proteinExistence type="predicted"/>
<organism evidence="1 2">
    <name type="scientific">Methyloceanibacter stevinii</name>
    <dbReference type="NCBI Taxonomy" id="1774970"/>
    <lineage>
        <taxon>Bacteria</taxon>
        <taxon>Pseudomonadati</taxon>
        <taxon>Pseudomonadota</taxon>
        <taxon>Alphaproteobacteria</taxon>
        <taxon>Hyphomicrobiales</taxon>
        <taxon>Hyphomicrobiaceae</taxon>
        <taxon>Methyloceanibacter</taxon>
    </lineage>
</organism>
<dbReference type="AlphaFoldDB" id="A0A1E3VP57"/>
<accession>A0A1E3VP57</accession>
<evidence type="ECO:0000313" key="2">
    <source>
        <dbReference type="Proteomes" id="UP000094172"/>
    </source>
</evidence>
<comment type="caution">
    <text evidence="1">The sequence shown here is derived from an EMBL/GenBank/DDBJ whole genome shotgun (WGS) entry which is preliminary data.</text>
</comment>
<evidence type="ECO:0008006" key="3">
    <source>
        <dbReference type="Google" id="ProtNLM"/>
    </source>
</evidence>